<comment type="caution">
    <text evidence="6">Lacks conserved residue(s) required for the propagation of feature annotation.</text>
</comment>
<evidence type="ECO:0000256" key="1">
    <source>
        <dbReference type="ARBA" id="ARBA00022490"/>
    </source>
</evidence>
<feature type="domain" description="Helix-hairpin-helix DNA-binding motif class 1" evidence="7">
    <location>
        <begin position="110"/>
        <end position="129"/>
    </location>
</feature>
<dbReference type="SMART" id="SM00278">
    <property type="entry name" value="HhH1"/>
    <property type="match status" value="2"/>
</dbReference>
<dbReference type="InterPro" id="IPR003583">
    <property type="entry name" value="Hlx-hairpin-Hlx_DNA-bd_motif"/>
</dbReference>
<dbReference type="HAMAP" id="MF_00031">
    <property type="entry name" value="DNA_HJ_migration_RuvA"/>
    <property type="match status" value="1"/>
</dbReference>
<keyword evidence="5 6" id="KW-0234">DNA repair</keyword>
<keyword evidence="8" id="KW-0378">Hydrolase</keyword>
<dbReference type="SUPFAM" id="SSF50249">
    <property type="entry name" value="Nucleic acid-binding proteins"/>
    <property type="match status" value="1"/>
</dbReference>
<dbReference type="RefSeq" id="WP_178038563.1">
    <property type="nucleotide sequence ID" value="NZ_JBBMFE010000003.1"/>
</dbReference>
<keyword evidence="9" id="KW-1185">Reference proteome</keyword>
<dbReference type="EMBL" id="JBBMFE010000003">
    <property type="protein sequence ID" value="MEQ2471807.1"/>
    <property type="molecule type" value="Genomic_DNA"/>
</dbReference>
<keyword evidence="4 6" id="KW-0233">DNA recombination</keyword>
<dbReference type="GO" id="GO:0003678">
    <property type="term" value="F:DNA helicase activity"/>
    <property type="evidence" value="ECO:0007669"/>
    <property type="project" value="UniProtKB-EC"/>
</dbReference>
<organism evidence="8 9">
    <name type="scientific">Laedolimicola intestinihominis</name>
    <dbReference type="NCBI Taxonomy" id="3133166"/>
    <lineage>
        <taxon>Bacteria</taxon>
        <taxon>Bacillati</taxon>
        <taxon>Bacillota</taxon>
        <taxon>Clostridia</taxon>
        <taxon>Lachnospirales</taxon>
        <taxon>Lachnospiraceae</taxon>
        <taxon>Laedolimicola</taxon>
    </lineage>
</organism>
<dbReference type="Gene3D" id="1.10.150.20">
    <property type="entry name" value="5' to 3' exonuclease, C-terminal subdomain"/>
    <property type="match status" value="1"/>
</dbReference>
<comment type="subcellular location">
    <subcellularLocation>
        <location evidence="6">Cytoplasm</location>
    </subcellularLocation>
</comment>
<accession>A0ABV1FEK0</accession>
<dbReference type="InterPro" id="IPR036267">
    <property type="entry name" value="RuvA_C_sf"/>
</dbReference>
<proteinExistence type="inferred from homology"/>
<evidence type="ECO:0000256" key="4">
    <source>
        <dbReference type="ARBA" id="ARBA00023172"/>
    </source>
</evidence>
<evidence type="ECO:0000256" key="3">
    <source>
        <dbReference type="ARBA" id="ARBA00023125"/>
    </source>
</evidence>
<keyword evidence="3 6" id="KW-0238">DNA-binding</keyword>
<dbReference type="InterPro" id="IPR000085">
    <property type="entry name" value="RuvA"/>
</dbReference>
<comment type="domain">
    <text evidence="6">Has three domains with a flexible linker between the domains II and III and assumes an 'L' shape. Domain III is highly mobile and contacts RuvB.</text>
</comment>
<dbReference type="InterPro" id="IPR012340">
    <property type="entry name" value="NA-bd_OB-fold"/>
</dbReference>
<dbReference type="GO" id="GO:0016787">
    <property type="term" value="F:hydrolase activity"/>
    <property type="evidence" value="ECO:0007669"/>
    <property type="project" value="UniProtKB-KW"/>
</dbReference>
<evidence type="ECO:0000259" key="7">
    <source>
        <dbReference type="SMART" id="SM00278"/>
    </source>
</evidence>
<dbReference type="SUPFAM" id="SSF47781">
    <property type="entry name" value="RuvA domain 2-like"/>
    <property type="match status" value="1"/>
</dbReference>
<comment type="function">
    <text evidence="6">The RuvA-RuvB-RuvC complex processes Holliday junction (HJ) DNA during genetic recombination and DNA repair, while the RuvA-RuvB complex plays an important role in the rescue of blocked DNA replication forks via replication fork reversal (RFR). RuvA specifically binds to HJ cruciform DNA, conferring on it an open structure. The RuvB hexamer acts as an ATP-dependent pump, pulling dsDNA into and through the RuvAB complex. HJ branch migration allows RuvC to scan DNA until it finds its consensus sequence, where it cleaves and resolves the cruciform DNA.</text>
</comment>
<keyword evidence="2 6" id="KW-0227">DNA damage</keyword>
<feature type="domain" description="Helix-hairpin-helix DNA-binding motif class 1" evidence="7">
    <location>
        <begin position="75"/>
        <end position="94"/>
    </location>
</feature>
<evidence type="ECO:0000313" key="8">
    <source>
        <dbReference type="EMBL" id="MEQ2471807.1"/>
    </source>
</evidence>
<dbReference type="Pfam" id="PF01330">
    <property type="entry name" value="RuvA_N"/>
    <property type="match status" value="1"/>
</dbReference>
<feature type="region of interest" description="Domain III" evidence="6">
    <location>
        <begin position="160"/>
        <end position="208"/>
    </location>
</feature>
<protein>
    <recommendedName>
        <fullName evidence="6">Holliday junction branch migration complex subunit RuvA</fullName>
    </recommendedName>
</protein>
<dbReference type="Gene3D" id="2.40.50.140">
    <property type="entry name" value="Nucleic acid-binding proteins"/>
    <property type="match status" value="1"/>
</dbReference>
<name>A0ABV1FEK0_9FIRM</name>
<comment type="caution">
    <text evidence="8">The sequence shown here is derived from an EMBL/GenBank/DDBJ whole genome shotgun (WGS) entry which is preliminary data.</text>
</comment>
<comment type="subunit">
    <text evidence="6">Homotetramer. Forms an RuvA(8)-RuvB(12)-Holliday junction (HJ) complex. HJ DNA is sandwiched between 2 RuvA tetramers; dsDNA enters through RuvA and exits via RuvB. An RuvB hexamer assembles on each DNA strand where it exits the tetramer. Each RuvB hexamer is contacted by two RuvA subunits (via domain III) on 2 adjacent RuvB subunits; this complex drives branch migration. In the full resolvosome a probable DNA-RuvA(4)-RuvB(12)-RuvC(2) complex forms which resolves the HJ.</text>
</comment>
<sequence>MIAYIRGTLAYIEPEESMAVLETGGIGYRILMSGRDLDLLPAAGEELRLYTYLQVREDAFVLFGFFTREDRKLFQQLLSVNGIGPKAALGVLSALSADDLRFAVLADDAKAIAKAPGIGLKTAQKLILELKDKLSLEEAFEARLENSQAKAAAGAAPDLSEARNEAVEALTALGYSASDSLKAVRKVEAADGMNVEDILKAALKYISF</sequence>
<evidence type="ECO:0000256" key="6">
    <source>
        <dbReference type="HAMAP-Rule" id="MF_00031"/>
    </source>
</evidence>
<dbReference type="NCBIfam" id="TIGR00084">
    <property type="entry name" value="ruvA"/>
    <property type="match status" value="1"/>
</dbReference>
<comment type="similarity">
    <text evidence="6">Belongs to the RuvA family.</text>
</comment>
<dbReference type="InterPro" id="IPR013849">
    <property type="entry name" value="DNA_helicase_Holl-junc_RuvA_I"/>
</dbReference>
<evidence type="ECO:0000256" key="5">
    <source>
        <dbReference type="ARBA" id="ARBA00023204"/>
    </source>
</evidence>
<dbReference type="SUPFAM" id="SSF46929">
    <property type="entry name" value="DNA helicase RuvA subunit, C-terminal domain"/>
    <property type="match status" value="1"/>
</dbReference>
<reference evidence="8 9" key="1">
    <citation type="submission" date="2024-03" db="EMBL/GenBank/DDBJ databases">
        <title>Human intestinal bacterial collection.</title>
        <authorList>
            <person name="Pauvert C."/>
            <person name="Hitch T.C.A."/>
            <person name="Clavel T."/>
        </authorList>
    </citation>
    <scope>NUCLEOTIDE SEQUENCE [LARGE SCALE GENOMIC DNA]</scope>
    <source>
        <strain evidence="8 9">CLA-AA-H132</strain>
    </source>
</reference>
<dbReference type="Pfam" id="PF14520">
    <property type="entry name" value="HHH_5"/>
    <property type="match status" value="1"/>
</dbReference>
<dbReference type="Gene3D" id="1.10.8.10">
    <property type="entry name" value="DNA helicase RuvA subunit, C-terminal domain"/>
    <property type="match status" value="1"/>
</dbReference>
<dbReference type="Pfam" id="PF07499">
    <property type="entry name" value="RuvA_C"/>
    <property type="match status" value="1"/>
</dbReference>
<dbReference type="InterPro" id="IPR010994">
    <property type="entry name" value="RuvA_2-like"/>
</dbReference>
<dbReference type="InterPro" id="IPR011114">
    <property type="entry name" value="RuvA_C"/>
</dbReference>
<gene>
    <name evidence="6 8" type="primary">ruvA</name>
    <name evidence="8" type="ORF">WMO29_04790</name>
</gene>
<dbReference type="CDD" id="cd14332">
    <property type="entry name" value="UBA_RuvA_C"/>
    <property type="match status" value="1"/>
</dbReference>
<keyword evidence="1 6" id="KW-0963">Cytoplasm</keyword>
<evidence type="ECO:0000256" key="2">
    <source>
        <dbReference type="ARBA" id="ARBA00022763"/>
    </source>
</evidence>
<dbReference type="Proteomes" id="UP001438008">
    <property type="component" value="Unassembled WGS sequence"/>
</dbReference>
<evidence type="ECO:0000313" key="9">
    <source>
        <dbReference type="Proteomes" id="UP001438008"/>
    </source>
</evidence>